<feature type="domain" description="Zn(2)-C6 fungal-type" evidence="8">
    <location>
        <begin position="13"/>
        <end position="50"/>
    </location>
</feature>
<accession>A0ABR0ECT9</accession>
<name>A0ABR0ECT9_ZASCE</name>
<dbReference type="PROSITE" id="PS50048">
    <property type="entry name" value="ZN2_CY6_FUNGAL_2"/>
    <property type="match status" value="1"/>
</dbReference>
<feature type="region of interest" description="Disordered" evidence="7">
    <location>
        <begin position="51"/>
        <end position="116"/>
    </location>
</feature>
<dbReference type="InterPro" id="IPR007219">
    <property type="entry name" value="XnlR_reg_dom"/>
</dbReference>
<protein>
    <recommendedName>
        <fullName evidence="8">Zn(2)-C6 fungal-type domain-containing protein</fullName>
    </recommendedName>
</protein>
<dbReference type="InterPro" id="IPR001138">
    <property type="entry name" value="Zn2Cys6_DnaBD"/>
</dbReference>
<dbReference type="Proteomes" id="UP001305779">
    <property type="component" value="Unassembled WGS sequence"/>
</dbReference>
<proteinExistence type="predicted"/>
<dbReference type="SMART" id="SM00906">
    <property type="entry name" value="Fungal_trans"/>
    <property type="match status" value="1"/>
</dbReference>
<evidence type="ECO:0000259" key="8">
    <source>
        <dbReference type="PROSITE" id="PS50048"/>
    </source>
</evidence>
<dbReference type="CDD" id="cd00067">
    <property type="entry name" value="GAL4"/>
    <property type="match status" value="1"/>
</dbReference>
<dbReference type="Gene3D" id="4.10.240.10">
    <property type="entry name" value="Zn(2)-C6 fungal-type DNA-binding domain"/>
    <property type="match status" value="1"/>
</dbReference>
<dbReference type="InterPro" id="IPR052073">
    <property type="entry name" value="Amide_Lactam_Regulators"/>
</dbReference>
<reference evidence="9 10" key="1">
    <citation type="journal article" date="2023" name="G3 (Bethesda)">
        <title>A chromosome-level genome assembly of Zasmidium syzygii isolated from banana leaves.</title>
        <authorList>
            <person name="van Westerhoven A.C."/>
            <person name="Mehrabi R."/>
            <person name="Talebi R."/>
            <person name="Steentjes M.B.F."/>
            <person name="Corcolon B."/>
            <person name="Chong P.A."/>
            <person name="Kema G.H.J."/>
            <person name="Seidl M.F."/>
        </authorList>
    </citation>
    <scope>NUCLEOTIDE SEQUENCE [LARGE SCALE GENOMIC DNA]</scope>
    <source>
        <strain evidence="9 10">P124</strain>
    </source>
</reference>
<keyword evidence="10" id="KW-1185">Reference proteome</keyword>
<dbReference type="SUPFAM" id="SSF57701">
    <property type="entry name" value="Zn2/Cys6 DNA-binding domain"/>
    <property type="match status" value="1"/>
</dbReference>
<evidence type="ECO:0000256" key="7">
    <source>
        <dbReference type="SAM" id="MobiDB-lite"/>
    </source>
</evidence>
<keyword evidence="6" id="KW-0539">Nucleus</keyword>
<dbReference type="PANTHER" id="PTHR47171">
    <property type="entry name" value="FARA-RELATED"/>
    <property type="match status" value="1"/>
</dbReference>
<evidence type="ECO:0000256" key="5">
    <source>
        <dbReference type="ARBA" id="ARBA00023163"/>
    </source>
</evidence>
<evidence type="ECO:0000256" key="1">
    <source>
        <dbReference type="ARBA" id="ARBA00022723"/>
    </source>
</evidence>
<evidence type="ECO:0000256" key="4">
    <source>
        <dbReference type="ARBA" id="ARBA00023125"/>
    </source>
</evidence>
<keyword evidence="5" id="KW-0804">Transcription</keyword>
<keyword evidence="2" id="KW-0862">Zinc</keyword>
<evidence type="ECO:0000256" key="3">
    <source>
        <dbReference type="ARBA" id="ARBA00023015"/>
    </source>
</evidence>
<dbReference type="InterPro" id="IPR036864">
    <property type="entry name" value="Zn2-C6_fun-type_DNA-bd_sf"/>
</dbReference>
<comment type="caution">
    <text evidence="9">The sequence shown here is derived from an EMBL/GenBank/DDBJ whole genome shotgun (WGS) entry which is preliminary data.</text>
</comment>
<dbReference type="PANTHER" id="PTHR47171:SF5">
    <property type="entry name" value="ZN(II)2CYS6 TRANSCRIPTION FACTOR (EUROFUNG)"/>
    <property type="match status" value="1"/>
</dbReference>
<dbReference type="CDD" id="cd12148">
    <property type="entry name" value="fungal_TF_MHR"/>
    <property type="match status" value="1"/>
</dbReference>
<dbReference type="Pfam" id="PF00172">
    <property type="entry name" value="Zn_clus"/>
    <property type="match status" value="1"/>
</dbReference>
<dbReference type="Pfam" id="PF04082">
    <property type="entry name" value="Fungal_trans"/>
    <property type="match status" value="1"/>
</dbReference>
<keyword evidence="1" id="KW-0479">Metal-binding</keyword>
<evidence type="ECO:0000256" key="2">
    <source>
        <dbReference type="ARBA" id="ARBA00022833"/>
    </source>
</evidence>
<evidence type="ECO:0000313" key="10">
    <source>
        <dbReference type="Proteomes" id="UP001305779"/>
    </source>
</evidence>
<evidence type="ECO:0000313" key="9">
    <source>
        <dbReference type="EMBL" id="KAK4499321.1"/>
    </source>
</evidence>
<keyword evidence="3" id="KW-0805">Transcription regulation</keyword>
<organism evidence="9 10">
    <name type="scientific">Zasmidium cellare</name>
    <name type="common">Wine cellar mold</name>
    <name type="synonym">Racodium cellare</name>
    <dbReference type="NCBI Taxonomy" id="395010"/>
    <lineage>
        <taxon>Eukaryota</taxon>
        <taxon>Fungi</taxon>
        <taxon>Dikarya</taxon>
        <taxon>Ascomycota</taxon>
        <taxon>Pezizomycotina</taxon>
        <taxon>Dothideomycetes</taxon>
        <taxon>Dothideomycetidae</taxon>
        <taxon>Mycosphaerellales</taxon>
        <taxon>Mycosphaerellaceae</taxon>
        <taxon>Zasmidium</taxon>
    </lineage>
</organism>
<keyword evidence="4" id="KW-0238">DNA-binding</keyword>
<feature type="compositionally biased region" description="Basic and acidic residues" evidence="7">
    <location>
        <begin position="101"/>
        <end position="110"/>
    </location>
</feature>
<feature type="compositionally biased region" description="Basic and acidic residues" evidence="7">
    <location>
        <begin position="64"/>
        <end position="81"/>
    </location>
</feature>
<dbReference type="EMBL" id="JAXOVC010000007">
    <property type="protein sequence ID" value="KAK4499321.1"/>
    <property type="molecule type" value="Genomic_DNA"/>
</dbReference>
<gene>
    <name evidence="9" type="ORF">PRZ48_009834</name>
</gene>
<sequence length="604" mass="67684">MAPGHTGKRARIACVRCHEKKSRCDLQVATDGSRLEKCSHCVEADAECVIRPSNKGRGPKRPRRLDPKIFRRHGEDRESSREPPAVRNGSEVTAPGRRKSHREDENGRIDDIDDIPPMLQQSNLETYWEFIYPWCPVIDPGPETASEPILKHAVAMLAGSVNAPLIFHARSMDHYRRARELFHAERMDALTRVKAALLLSCLSAGPPNVGSLGSPFYWIGVAIRLAQDIGLHREPPPGTSKEAAGLRRRIWWTLYARERIIGICQGQPCIIDEDYTDIGPPEEDDFPPTFAYYAFLFSRWINLCETVGFVNKQMFLSRRTGGKLPTHDIANRLTTWLRSLSPSLQLPISTDRTTSFNRHVHCLYLPYLATISLVYLNTSQRIPEACAAAVIAAACTARILEDFLARGCVRFLLGQGDWYIAIAGLSLRPLRSLDFLATHATAQIRLLSIALKQLVPISHSAKLIDAGLDRLMSKESFEHSLRTPLQGHDHAANPQRGQPSTLDDLCAGDGVPWPEFFPFVTVQTSPLLEAILTECQHSFPELWPEVDLNQFSDFLDEFNESGDWSSSGILTSKEAGPDDKLCSSYITPQGSRDESRWICFEVRP</sequence>
<dbReference type="SMART" id="SM00066">
    <property type="entry name" value="GAL4"/>
    <property type="match status" value="1"/>
</dbReference>
<evidence type="ECO:0000256" key="6">
    <source>
        <dbReference type="ARBA" id="ARBA00023242"/>
    </source>
</evidence>